<dbReference type="InterPro" id="IPR004358">
    <property type="entry name" value="Sig_transdc_His_kin-like_C"/>
</dbReference>
<dbReference type="SUPFAM" id="SSF47384">
    <property type="entry name" value="Homodimeric domain of signal transducing histidine kinase"/>
    <property type="match status" value="1"/>
</dbReference>
<evidence type="ECO:0000256" key="5">
    <source>
        <dbReference type="ARBA" id="ARBA00022741"/>
    </source>
</evidence>
<dbReference type="InterPro" id="IPR003661">
    <property type="entry name" value="HisK_dim/P_dom"/>
</dbReference>
<organism evidence="12 13">
    <name type="scientific">Desulfovibrio gilichinskyi</name>
    <dbReference type="NCBI Taxonomy" id="1519643"/>
    <lineage>
        <taxon>Bacteria</taxon>
        <taxon>Pseudomonadati</taxon>
        <taxon>Thermodesulfobacteriota</taxon>
        <taxon>Desulfovibrionia</taxon>
        <taxon>Desulfovibrionales</taxon>
        <taxon>Desulfovibrionaceae</taxon>
        <taxon>Desulfovibrio</taxon>
    </lineage>
</organism>
<keyword evidence="7" id="KW-0067">ATP-binding</keyword>
<dbReference type="Gene3D" id="3.30.565.10">
    <property type="entry name" value="Histidine kinase-like ATPase, C-terminal domain"/>
    <property type="match status" value="1"/>
</dbReference>
<dbReference type="PANTHER" id="PTHR43065:SF42">
    <property type="entry name" value="TWO-COMPONENT SENSOR PPRA"/>
    <property type="match status" value="1"/>
</dbReference>
<dbReference type="RefSeq" id="WP_085101711.1">
    <property type="nucleotide sequence ID" value="NZ_FWZU01000003.1"/>
</dbReference>
<dbReference type="GO" id="GO:0005524">
    <property type="term" value="F:ATP binding"/>
    <property type="evidence" value="ECO:0007669"/>
    <property type="project" value="UniProtKB-KW"/>
</dbReference>
<protein>
    <recommendedName>
        <fullName evidence="2">histidine kinase</fullName>
        <ecNumber evidence="2">2.7.13.3</ecNumber>
    </recommendedName>
</protein>
<dbReference type="STRING" id="1519643.SAMN06295933_1990"/>
<dbReference type="InterPro" id="IPR005467">
    <property type="entry name" value="His_kinase_dom"/>
</dbReference>
<dbReference type="PROSITE" id="PS50112">
    <property type="entry name" value="PAS"/>
    <property type="match status" value="2"/>
</dbReference>
<dbReference type="InterPro" id="IPR000700">
    <property type="entry name" value="PAS-assoc_C"/>
</dbReference>
<dbReference type="Gene3D" id="3.30.450.20">
    <property type="entry name" value="PAS domain"/>
    <property type="match status" value="2"/>
</dbReference>
<evidence type="ECO:0000259" key="11">
    <source>
        <dbReference type="PROSITE" id="PS50113"/>
    </source>
</evidence>
<dbReference type="EC" id="2.7.13.3" evidence="2"/>
<dbReference type="PROSITE" id="PS50113">
    <property type="entry name" value="PAC"/>
    <property type="match status" value="1"/>
</dbReference>
<dbReference type="InterPro" id="IPR003594">
    <property type="entry name" value="HATPase_dom"/>
</dbReference>
<evidence type="ECO:0000313" key="13">
    <source>
        <dbReference type="Proteomes" id="UP000192906"/>
    </source>
</evidence>
<dbReference type="EMBL" id="FWZU01000003">
    <property type="protein sequence ID" value="SMF16760.1"/>
    <property type="molecule type" value="Genomic_DNA"/>
</dbReference>
<dbReference type="InterPro" id="IPR035965">
    <property type="entry name" value="PAS-like_dom_sf"/>
</dbReference>
<dbReference type="CDD" id="cd00130">
    <property type="entry name" value="PAS"/>
    <property type="match status" value="2"/>
</dbReference>
<reference evidence="13" key="1">
    <citation type="submission" date="2017-04" db="EMBL/GenBank/DDBJ databases">
        <authorList>
            <person name="Varghese N."/>
            <person name="Submissions S."/>
        </authorList>
    </citation>
    <scope>NUCLEOTIDE SEQUENCE [LARGE SCALE GENOMIC DNA]</scope>
    <source>
        <strain evidence="13">K3S</strain>
    </source>
</reference>
<keyword evidence="5" id="KW-0547">Nucleotide-binding</keyword>
<keyword evidence="8" id="KW-0902">Two-component regulatory system</keyword>
<dbReference type="SUPFAM" id="SSF55874">
    <property type="entry name" value="ATPase domain of HSP90 chaperone/DNA topoisomerase II/histidine kinase"/>
    <property type="match status" value="1"/>
</dbReference>
<keyword evidence="4" id="KW-0808">Transferase</keyword>
<feature type="domain" description="PAS" evidence="10">
    <location>
        <begin position="365"/>
        <end position="412"/>
    </location>
</feature>
<dbReference type="Pfam" id="PF10114">
    <property type="entry name" value="PocR"/>
    <property type="match status" value="1"/>
</dbReference>
<feature type="domain" description="PAS" evidence="10">
    <location>
        <begin position="38"/>
        <end position="108"/>
    </location>
</feature>
<dbReference type="Pfam" id="PF08448">
    <property type="entry name" value="PAS_4"/>
    <property type="match status" value="1"/>
</dbReference>
<dbReference type="SUPFAM" id="SSF55785">
    <property type="entry name" value="PYP-like sensor domain (PAS domain)"/>
    <property type="match status" value="2"/>
</dbReference>
<dbReference type="Pfam" id="PF00989">
    <property type="entry name" value="PAS"/>
    <property type="match status" value="1"/>
</dbReference>
<dbReference type="Pfam" id="PF02518">
    <property type="entry name" value="HATPase_c"/>
    <property type="match status" value="1"/>
</dbReference>
<dbReference type="SMART" id="SM00388">
    <property type="entry name" value="HisKA"/>
    <property type="match status" value="1"/>
</dbReference>
<evidence type="ECO:0000256" key="6">
    <source>
        <dbReference type="ARBA" id="ARBA00022777"/>
    </source>
</evidence>
<evidence type="ECO:0000256" key="3">
    <source>
        <dbReference type="ARBA" id="ARBA00022553"/>
    </source>
</evidence>
<evidence type="ECO:0000256" key="1">
    <source>
        <dbReference type="ARBA" id="ARBA00000085"/>
    </source>
</evidence>
<dbReference type="InterPro" id="IPR000014">
    <property type="entry name" value="PAS"/>
</dbReference>
<dbReference type="PROSITE" id="PS50109">
    <property type="entry name" value="HIS_KIN"/>
    <property type="match status" value="1"/>
</dbReference>
<dbReference type="AlphaFoldDB" id="A0A1X7DJF2"/>
<sequence length="743" mass="82098">MSNDDNEKSKLLSEFNTLRIASHCMPELPSDNPFSGMSEDGFSCLLNAIPGLVWIKDPDGVYLSCNDAFESFWGLPKKDIVGKTYYDFAAKEVADFSRMQDKMAMADGCPSVTEERLTSAGTSKSKFVEIIRSTIKSSSGNLIGVLGIARDITDRKKGEDLLEKRITALTSPLDSPDGIVFEDLFDLKDIQRLQNEFSDATGVASLITRPDGSPITQTSNFCKLCEIIRKTKKGLANCYRSDAMLGLLKSDGPTIRKCMSGGLWDAGAGISVGGHHVANWLIGQVRDAGQDEVNMRAYARDIGADEDDVAAAFAKSSAMSHEQFSKVSNVLFTLATQLSDIAYKNIQQARFINDLKKTKAELAKTRNYLSNIIDSMPSLLIGVDTNCQVTQWNIEAAKVTSLSAQEALGQSLGKVLPRIAFEMARVDEAIRTRTPCSDSLRTNTPGGDVIHENITIYPLVANGVDGAVVRIDDVTNLVKLQQMMVQSEKMLSIGGLAAGIAHEINNPLASILGYVLNIQRRIFGDIPKNETVASECGVSLEDIRKYLEHRDIPRMLEGIHESGLRAGAIVHNMLSFSRKSEKELKPHDIIELLDTTLDLAANDYNLEKKYDFRNIEIVREYDEHVPAVYCEKSEMQQVFLNLFRNGAEAMMGKVYENGHPRFICRVKQRGDAVLVEIEDNGTGVDDAVRKRIFEPFYTTKDVGQGTGLGLSVSYFIITDLHHGRLEVDSVLGEWTRFTIKLSL</sequence>
<evidence type="ECO:0000259" key="9">
    <source>
        <dbReference type="PROSITE" id="PS50109"/>
    </source>
</evidence>
<evidence type="ECO:0000313" key="12">
    <source>
        <dbReference type="EMBL" id="SMF16760.1"/>
    </source>
</evidence>
<evidence type="ECO:0000259" key="10">
    <source>
        <dbReference type="PROSITE" id="PS50112"/>
    </source>
</evidence>
<proteinExistence type="predicted"/>
<feature type="domain" description="PAC" evidence="11">
    <location>
        <begin position="111"/>
        <end position="164"/>
    </location>
</feature>
<keyword evidence="6" id="KW-0418">Kinase</keyword>
<keyword evidence="13" id="KW-1185">Reference proteome</keyword>
<evidence type="ECO:0000256" key="8">
    <source>
        <dbReference type="ARBA" id="ARBA00023012"/>
    </source>
</evidence>
<dbReference type="GO" id="GO:0000155">
    <property type="term" value="F:phosphorelay sensor kinase activity"/>
    <property type="evidence" value="ECO:0007669"/>
    <property type="project" value="InterPro"/>
</dbReference>
<keyword evidence="3" id="KW-0597">Phosphoprotein</keyword>
<comment type="catalytic activity">
    <reaction evidence="1">
        <text>ATP + protein L-histidine = ADP + protein N-phospho-L-histidine.</text>
        <dbReference type="EC" id="2.7.13.3"/>
    </reaction>
</comment>
<dbReference type="OrthoDB" id="9806821at2"/>
<evidence type="ECO:0000256" key="2">
    <source>
        <dbReference type="ARBA" id="ARBA00012438"/>
    </source>
</evidence>
<dbReference type="GO" id="GO:0006355">
    <property type="term" value="P:regulation of DNA-templated transcription"/>
    <property type="evidence" value="ECO:0007669"/>
    <property type="project" value="InterPro"/>
</dbReference>
<dbReference type="NCBIfam" id="TIGR00229">
    <property type="entry name" value="sensory_box"/>
    <property type="match status" value="2"/>
</dbReference>
<dbReference type="PANTHER" id="PTHR43065">
    <property type="entry name" value="SENSOR HISTIDINE KINASE"/>
    <property type="match status" value="1"/>
</dbReference>
<dbReference type="InterPro" id="IPR018771">
    <property type="entry name" value="PocR_dom"/>
</dbReference>
<dbReference type="InterPro" id="IPR013767">
    <property type="entry name" value="PAS_fold"/>
</dbReference>
<gene>
    <name evidence="12" type="ORF">SAMN06295933_1990</name>
</gene>
<dbReference type="InterPro" id="IPR036097">
    <property type="entry name" value="HisK_dim/P_sf"/>
</dbReference>
<dbReference type="InterPro" id="IPR013656">
    <property type="entry name" value="PAS_4"/>
</dbReference>
<dbReference type="CDD" id="cd00082">
    <property type="entry name" value="HisKA"/>
    <property type="match status" value="1"/>
</dbReference>
<feature type="domain" description="Histidine kinase" evidence="9">
    <location>
        <begin position="499"/>
        <end position="743"/>
    </location>
</feature>
<dbReference type="SMART" id="SM00387">
    <property type="entry name" value="HATPase_c"/>
    <property type="match status" value="1"/>
</dbReference>
<dbReference type="Proteomes" id="UP000192906">
    <property type="component" value="Unassembled WGS sequence"/>
</dbReference>
<evidence type="ECO:0000256" key="4">
    <source>
        <dbReference type="ARBA" id="ARBA00022679"/>
    </source>
</evidence>
<dbReference type="PRINTS" id="PR00344">
    <property type="entry name" value="BCTRLSENSOR"/>
</dbReference>
<dbReference type="SMART" id="SM00091">
    <property type="entry name" value="PAS"/>
    <property type="match status" value="2"/>
</dbReference>
<dbReference type="Pfam" id="PF00512">
    <property type="entry name" value="HisKA"/>
    <property type="match status" value="1"/>
</dbReference>
<evidence type="ECO:0000256" key="7">
    <source>
        <dbReference type="ARBA" id="ARBA00022840"/>
    </source>
</evidence>
<dbReference type="Gene3D" id="1.10.287.130">
    <property type="match status" value="1"/>
</dbReference>
<dbReference type="InterPro" id="IPR036890">
    <property type="entry name" value="HATPase_C_sf"/>
</dbReference>
<name>A0A1X7DJF2_9BACT</name>
<accession>A0A1X7DJF2</accession>